<evidence type="ECO:0000313" key="4">
    <source>
        <dbReference type="Proteomes" id="UP000286510"/>
    </source>
</evidence>
<protein>
    <submittedName>
        <fullName evidence="1">Uncharacterized protein</fullName>
    </submittedName>
</protein>
<dbReference type="Gene3D" id="2.40.50.140">
    <property type="entry name" value="Nucleic acid-binding proteins"/>
    <property type="match status" value="1"/>
</dbReference>
<accession>A0A397AGR5</accession>
<evidence type="ECO:0000313" key="3">
    <source>
        <dbReference type="Proteomes" id="UP000265427"/>
    </source>
</evidence>
<dbReference type="PANTHER" id="PTHR33962">
    <property type="entry name" value="RECQ-MEDIATED GENOME INSTABILITY PROTEIN 2 RMI2"/>
    <property type="match status" value="1"/>
</dbReference>
<dbReference type="GO" id="GO:0005829">
    <property type="term" value="C:cytosol"/>
    <property type="evidence" value="ECO:0007669"/>
    <property type="project" value="TreeGrafter"/>
</dbReference>
<name>A0A397AGR5_APHAT</name>
<dbReference type="GO" id="GO:2000042">
    <property type="term" value="P:negative regulation of double-strand break repair via homologous recombination"/>
    <property type="evidence" value="ECO:0007669"/>
    <property type="project" value="TreeGrafter"/>
</dbReference>
<dbReference type="GO" id="GO:0006281">
    <property type="term" value="P:DNA repair"/>
    <property type="evidence" value="ECO:0007669"/>
    <property type="project" value="TreeGrafter"/>
</dbReference>
<comment type="caution">
    <text evidence="1">The sequence shown here is derived from an EMBL/GenBank/DDBJ whole genome shotgun (WGS) entry which is preliminary data.</text>
</comment>
<dbReference type="AlphaFoldDB" id="A0A397AGR5"/>
<sequence length="159" mass="18313">MNQVSATRKLFVRQLLSARSLPESRSKYMYRGVELIRAWIQVWRFVFLHQHAKTRMKGVVVEVQIPRFAVDDGTGVVWIDIQSLIKSNPSLNVRMGEYVMIIGPVLGSLGVPEPSPERIQAHQVIPLAAKDVHRECLWFLEVIEYWNHAVRTRPIEIDG</sequence>
<organism evidence="1 3">
    <name type="scientific">Aphanomyces astaci</name>
    <name type="common">Crayfish plague agent</name>
    <dbReference type="NCBI Taxonomy" id="112090"/>
    <lineage>
        <taxon>Eukaryota</taxon>
        <taxon>Sar</taxon>
        <taxon>Stramenopiles</taxon>
        <taxon>Oomycota</taxon>
        <taxon>Saprolegniomycetes</taxon>
        <taxon>Saprolegniales</taxon>
        <taxon>Verrucalvaceae</taxon>
        <taxon>Aphanomyces</taxon>
    </lineage>
</organism>
<evidence type="ECO:0000313" key="2">
    <source>
        <dbReference type="EMBL" id="RHZ06290.1"/>
    </source>
</evidence>
<evidence type="ECO:0000313" key="1">
    <source>
        <dbReference type="EMBL" id="RHY06980.1"/>
    </source>
</evidence>
<dbReference type="GO" id="GO:0016607">
    <property type="term" value="C:nuclear speck"/>
    <property type="evidence" value="ECO:0007669"/>
    <property type="project" value="TreeGrafter"/>
</dbReference>
<dbReference type="Pfam" id="PF16100">
    <property type="entry name" value="RMI2"/>
    <property type="match status" value="1"/>
</dbReference>
<dbReference type="Proteomes" id="UP000286510">
    <property type="component" value="Unassembled WGS sequence"/>
</dbReference>
<dbReference type="GO" id="GO:0033045">
    <property type="term" value="P:regulation of sister chromatid segregation"/>
    <property type="evidence" value="ECO:0007669"/>
    <property type="project" value="TreeGrafter"/>
</dbReference>
<dbReference type="GO" id="GO:0043007">
    <property type="term" value="P:maintenance of rDNA"/>
    <property type="evidence" value="ECO:0007669"/>
    <property type="project" value="TreeGrafter"/>
</dbReference>
<dbReference type="Proteomes" id="UP000265427">
    <property type="component" value="Unassembled WGS sequence"/>
</dbReference>
<reference evidence="3 4" key="1">
    <citation type="submission" date="2018-08" db="EMBL/GenBank/DDBJ databases">
        <title>Aphanomyces genome sequencing and annotation.</title>
        <authorList>
            <person name="Minardi D."/>
            <person name="Oidtmann B."/>
            <person name="Van Der Giezen M."/>
            <person name="Studholme D.J."/>
        </authorList>
    </citation>
    <scope>NUCLEOTIDE SEQUENCE [LARGE SCALE GENOMIC DNA]</scope>
    <source>
        <strain evidence="2 4">FDL457</strain>
        <strain evidence="1 3">Kv</strain>
    </source>
</reference>
<dbReference type="InterPro" id="IPR012340">
    <property type="entry name" value="NA-bd_OB-fold"/>
</dbReference>
<dbReference type="EMBL" id="QUSZ01006103">
    <property type="protein sequence ID" value="RHY06980.1"/>
    <property type="molecule type" value="Genomic_DNA"/>
</dbReference>
<dbReference type="PANTHER" id="PTHR33962:SF1">
    <property type="entry name" value="RECQ-MEDIATED GENOME INSTABILITY PROTEIN 2"/>
    <property type="match status" value="1"/>
</dbReference>
<dbReference type="EMBL" id="QUTF01016619">
    <property type="protein sequence ID" value="RHZ06290.1"/>
    <property type="molecule type" value="Genomic_DNA"/>
</dbReference>
<gene>
    <name evidence="2" type="ORF">DYB26_007247</name>
    <name evidence="1" type="ORF">DYB36_003189</name>
</gene>
<dbReference type="VEuPathDB" id="FungiDB:H257_01982"/>
<dbReference type="InterPro" id="IPR032245">
    <property type="entry name" value="RMI2"/>
</dbReference>
<proteinExistence type="predicted"/>